<reference evidence="7 8" key="1">
    <citation type="submission" date="2021-01" db="EMBL/GenBank/DDBJ databases">
        <title>Whole genome shotgun sequence of Plantactinospora mayteni NBRC 109088.</title>
        <authorList>
            <person name="Komaki H."/>
            <person name="Tamura T."/>
        </authorList>
    </citation>
    <scope>NUCLEOTIDE SEQUENCE [LARGE SCALE GENOMIC DNA]</scope>
    <source>
        <strain evidence="7 8">NBRC 109088</strain>
    </source>
</reference>
<evidence type="ECO:0000313" key="7">
    <source>
        <dbReference type="EMBL" id="GIH01461.1"/>
    </source>
</evidence>
<evidence type="ECO:0000256" key="4">
    <source>
        <dbReference type="ARBA" id="ARBA00022833"/>
    </source>
</evidence>
<comment type="caution">
    <text evidence="7">The sequence shown here is derived from an EMBL/GenBank/DDBJ whole genome shotgun (WGS) entry which is preliminary data.</text>
</comment>
<evidence type="ECO:0000256" key="2">
    <source>
        <dbReference type="ARBA" id="ARBA00022723"/>
    </source>
</evidence>
<dbReference type="Gene3D" id="3.40.140.10">
    <property type="entry name" value="Cytidine Deaminase, domain 2"/>
    <property type="match status" value="1"/>
</dbReference>
<evidence type="ECO:0000256" key="3">
    <source>
        <dbReference type="ARBA" id="ARBA00022801"/>
    </source>
</evidence>
<dbReference type="SUPFAM" id="SSF102712">
    <property type="entry name" value="JAB1/MPN domain"/>
    <property type="match status" value="1"/>
</dbReference>
<keyword evidence="3" id="KW-0378">Hydrolase</keyword>
<keyword evidence="8" id="KW-1185">Reference proteome</keyword>
<dbReference type="Proteomes" id="UP000621500">
    <property type="component" value="Unassembled WGS sequence"/>
</dbReference>
<sequence>MSHLRGTVTADPPIQRVHLTAAAHAVIGRECGRSQDGNETGGILLGHLHDGVAEVRVAGRPGPAAVRQPAFFLRDLGHAQQLAHDAFTHDGSIWVGEWHTHLAAAPVPSERDLATYARLLADPDLGFETIVAIIAVANPEWDRPAAYAWTCFGNQAVAVPLILTTDDQCPTSTEDRR</sequence>
<protein>
    <recommendedName>
        <fullName evidence="6">JAB domain-containing protein</fullName>
    </recommendedName>
</protein>
<keyword evidence="5" id="KW-0482">Metalloprotease</keyword>
<keyword evidence="2" id="KW-0479">Metal-binding</keyword>
<keyword evidence="1" id="KW-0645">Protease</keyword>
<evidence type="ECO:0000259" key="6">
    <source>
        <dbReference type="Pfam" id="PF14464"/>
    </source>
</evidence>
<accession>A0ABQ4F3I5</accession>
<dbReference type="InterPro" id="IPR028090">
    <property type="entry name" value="JAB_dom_prok"/>
</dbReference>
<evidence type="ECO:0000256" key="1">
    <source>
        <dbReference type="ARBA" id="ARBA00022670"/>
    </source>
</evidence>
<feature type="domain" description="JAB" evidence="6">
    <location>
        <begin position="33"/>
        <end position="141"/>
    </location>
</feature>
<name>A0ABQ4F3I5_9ACTN</name>
<proteinExistence type="predicted"/>
<evidence type="ECO:0000256" key="5">
    <source>
        <dbReference type="ARBA" id="ARBA00023049"/>
    </source>
</evidence>
<gene>
    <name evidence="7" type="ORF">Pma05_80330</name>
</gene>
<keyword evidence="4" id="KW-0862">Zinc</keyword>
<dbReference type="EMBL" id="BONX01000072">
    <property type="protein sequence ID" value="GIH01461.1"/>
    <property type="molecule type" value="Genomic_DNA"/>
</dbReference>
<evidence type="ECO:0000313" key="8">
    <source>
        <dbReference type="Proteomes" id="UP000621500"/>
    </source>
</evidence>
<organism evidence="7 8">
    <name type="scientific">Plantactinospora mayteni</name>
    <dbReference type="NCBI Taxonomy" id="566021"/>
    <lineage>
        <taxon>Bacteria</taxon>
        <taxon>Bacillati</taxon>
        <taxon>Actinomycetota</taxon>
        <taxon>Actinomycetes</taxon>
        <taxon>Micromonosporales</taxon>
        <taxon>Micromonosporaceae</taxon>
        <taxon>Plantactinospora</taxon>
    </lineage>
</organism>
<dbReference type="Pfam" id="PF14464">
    <property type="entry name" value="Prok-JAB"/>
    <property type="match status" value="1"/>
</dbReference>